<keyword evidence="2" id="KW-0479">Metal-binding</keyword>
<keyword evidence="5" id="KW-0411">Iron-sulfur</keyword>
<protein>
    <submittedName>
        <fullName evidence="7">Ferredoxin</fullName>
    </submittedName>
</protein>
<dbReference type="GO" id="GO:0046872">
    <property type="term" value="F:metal ion binding"/>
    <property type="evidence" value="ECO:0007669"/>
    <property type="project" value="UniProtKB-KW"/>
</dbReference>
<organism evidence="7 8">
    <name type="scientific">Gracilimonas mengyeensis</name>
    <dbReference type="NCBI Taxonomy" id="1302730"/>
    <lineage>
        <taxon>Bacteria</taxon>
        <taxon>Pseudomonadati</taxon>
        <taxon>Balneolota</taxon>
        <taxon>Balneolia</taxon>
        <taxon>Balneolales</taxon>
        <taxon>Balneolaceae</taxon>
        <taxon>Gracilimonas</taxon>
    </lineage>
</organism>
<name>A0A521BYN6_9BACT</name>
<keyword evidence="4" id="KW-0408">Iron</keyword>
<reference evidence="7 8" key="1">
    <citation type="submission" date="2017-05" db="EMBL/GenBank/DDBJ databases">
        <authorList>
            <person name="Varghese N."/>
            <person name="Submissions S."/>
        </authorList>
    </citation>
    <scope>NUCLEOTIDE SEQUENCE [LARGE SCALE GENOMIC DNA]</scope>
    <source>
        <strain evidence="7 8">DSM 21985</strain>
    </source>
</reference>
<dbReference type="EMBL" id="FXTP01000004">
    <property type="protein sequence ID" value="SMO52264.1"/>
    <property type="molecule type" value="Genomic_DNA"/>
</dbReference>
<dbReference type="Proteomes" id="UP000317557">
    <property type="component" value="Unassembled WGS sequence"/>
</dbReference>
<evidence type="ECO:0000313" key="7">
    <source>
        <dbReference type="EMBL" id="SMO52264.1"/>
    </source>
</evidence>
<dbReference type="PANTHER" id="PTHR36923">
    <property type="entry name" value="FERREDOXIN"/>
    <property type="match status" value="1"/>
</dbReference>
<evidence type="ECO:0000256" key="2">
    <source>
        <dbReference type="ARBA" id="ARBA00022723"/>
    </source>
</evidence>
<dbReference type="GO" id="GO:0051536">
    <property type="term" value="F:iron-sulfur cluster binding"/>
    <property type="evidence" value="ECO:0007669"/>
    <property type="project" value="UniProtKB-KW"/>
</dbReference>
<dbReference type="AlphaFoldDB" id="A0A521BYN6"/>
<keyword evidence="8" id="KW-1185">Reference proteome</keyword>
<dbReference type="Pfam" id="PF13459">
    <property type="entry name" value="Fer4_15"/>
    <property type="match status" value="1"/>
</dbReference>
<keyword evidence="1" id="KW-0813">Transport</keyword>
<dbReference type="Gene3D" id="3.30.70.20">
    <property type="match status" value="1"/>
</dbReference>
<evidence type="ECO:0000259" key="6">
    <source>
        <dbReference type="PROSITE" id="PS51379"/>
    </source>
</evidence>
<dbReference type="PANTHER" id="PTHR36923:SF3">
    <property type="entry name" value="FERREDOXIN"/>
    <property type="match status" value="1"/>
</dbReference>
<evidence type="ECO:0000256" key="1">
    <source>
        <dbReference type="ARBA" id="ARBA00022448"/>
    </source>
</evidence>
<evidence type="ECO:0000256" key="5">
    <source>
        <dbReference type="ARBA" id="ARBA00023014"/>
    </source>
</evidence>
<sequence length="73" mass="8441">MRITFYRDKCIGCNYCVEAWPERWQMSKRDGKCVLVGGKKKGRVHRAEVGEHEREFNERAAAACPVGIIRIDD</sequence>
<proteinExistence type="predicted"/>
<dbReference type="InterPro" id="IPR051269">
    <property type="entry name" value="Fe-S_cluster_ET"/>
</dbReference>
<evidence type="ECO:0000313" key="8">
    <source>
        <dbReference type="Proteomes" id="UP000317557"/>
    </source>
</evidence>
<dbReference type="PROSITE" id="PS51379">
    <property type="entry name" value="4FE4S_FER_2"/>
    <property type="match status" value="1"/>
</dbReference>
<accession>A0A521BYN6</accession>
<evidence type="ECO:0000256" key="3">
    <source>
        <dbReference type="ARBA" id="ARBA00022982"/>
    </source>
</evidence>
<keyword evidence="3" id="KW-0249">Electron transport</keyword>
<gene>
    <name evidence="7" type="ORF">SAMN06265219_1047</name>
</gene>
<dbReference type="RefSeq" id="WP_221930251.1">
    <property type="nucleotide sequence ID" value="NZ_FXTP01000004.1"/>
</dbReference>
<evidence type="ECO:0000256" key="4">
    <source>
        <dbReference type="ARBA" id="ARBA00023004"/>
    </source>
</evidence>
<dbReference type="SUPFAM" id="SSF54862">
    <property type="entry name" value="4Fe-4S ferredoxins"/>
    <property type="match status" value="1"/>
</dbReference>
<feature type="domain" description="4Fe-4S ferredoxin-type" evidence="6">
    <location>
        <begin position="1"/>
        <end position="29"/>
    </location>
</feature>
<dbReference type="InterPro" id="IPR017896">
    <property type="entry name" value="4Fe4S_Fe-S-bd"/>
</dbReference>